<dbReference type="SUPFAM" id="SSF53335">
    <property type="entry name" value="S-adenosyl-L-methionine-dependent methyltransferases"/>
    <property type="match status" value="1"/>
</dbReference>
<dbReference type="AlphaFoldDB" id="A0AAE9Y8V2"/>
<dbReference type="PIRSF" id="PIRSF037565">
    <property type="entry name" value="RRNA_m2G_Mtase_RsmD_prd"/>
    <property type="match status" value="1"/>
</dbReference>
<keyword evidence="4" id="KW-0808">Transferase</keyword>
<organism evidence="9 10">
    <name type="scientific">Iamia majanohamensis</name>
    <dbReference type="NCBI Taxonomy" id="467976"/>
    <lineage>
        <taxon>Bacteria</taxon>
        <taxon>Bacillati</taxon>
        <taxon>Actinomycetota</taxon>
        <taxon>Acidimicrobiia</taxon>
        <taxon>Acidimicrobiales</taxon>
        <taxon>Iamiaceae</taxon>
        <taxon>Iamia</taxon>
    </lineage>
</organism>
<proteinExistence type="predicted"/>
<evidence type="ECO:0000256" key="5">
    <source>
        <dbReference type="ARBA" id="ARBA00022691"/>
    </source>
</evidence>
<dbReference type="InterPro" id="IPR002052">
    <property type="entry name" value="DNA_methylase_N6_adenine_CS"/>
</dbReference>
<dbReference type="PANTHER" id="PTHR47816:SF5">
    <property type="entry name" value="RIBOSOMAL RNA LARGE SUBUNIT METHYLTRANSFERASE G"/>
    <property type="match status" value="1"/>
</dbReference>
<feature type="domain" description="Methyltransferase small" evidence="7">
    <location>
        <begin position="207"/>
        <end position="382"/>
    </location>
</feature>
<dbReference type="GO" id="GO:0003676">
    <property type="term" value="F:nucleic acid binding"/>
    <property type="evidence" value="ECO:0007669"/>
    <property type="project" value="InterPro"/>
</dbReference>
<evidence type="ECO:0000256" key="2">
    <source>
        <dbReference type="ARBA" id="ARBA00022552"/>
    </source>
</evidence>
<dbReference type="Gene3D" id="3.40.50.150">
    <property type="entry name" value="Vaccinia Virus protein VP39"/>
    <property type="match status" value="2"/>
</dbReference>
<gene>
    <name evidence="9" type="ORF">PO878_19150</name>
</gene>
<dbReference type="GO" id="GO:0008990">
    <property type="term" value="F:rRNA (guanine-N2-)-methyltransferase activity"/>
    <property type="evidence" value="ECO:0007669"/>
    <property type="project" value="InterPro"/>
</dbReference>
<dbReference type="KEGG" id="ima:PO878_19150"/>
<dbReference type="InterPro" id="IPR046977">
    <property type="entry name" value="RsmC/RlmG"/>
</dbReference>
<reference evidence="9" key="1">
    <citation type="submission" date="2023-01" db="EMBL/GenBank/DDBJ databases">
        <title>The diversity of Class Acidimicrobiia in South China Sea sediment environments and the proposal of Iamia marina sp. nov., a novel species of the genus Iamia.</title>
        <authorList>
            <person name="He Y."/>
            <person name="Tian X."/>
        </authorList>
    </citation>
    <scope>NUCLEOTIDE SEQUENCE</scope>
    <source>
        <strain evidence="9">DSM 19957</strain>
    </source>
</reference>
<protein>
    <submittedName>
        <fullName evidence="9">Methyltransferase</fullName>
    </submittedName>
</protein>
<dbReference type="PROSITE" id="PS00092">
    <property type="entry name" value="N6_MTASE"/>
    <property type="match status" value="1"/>
</dbReference>
<evidence type="ECO:0000259" key="8">
    <source>
        <dbReference type="Pfam" id="PF26049"/>
    </source>
</evidence>
<dbReference type="InterPro" id="IPR029063">
    <property type="entry name" value="SAM-dependent_MTases_sf"/>
</dbReference>
<accession>A0AAE9Y8V2</accession>
<dbReference type="RefSeq" id="WP_272736141.1">
    <property type="nucleotide sequence ID" value="NZ_CP116942.1"/>
</dbReference>
<dbReference type="InterPro" id="IPR058679">
    <property type="entry name" value="RlmG_N"/>
</dbReference>
<feature type="domain" description="RlmG N-terminal" evidence="8">
    <location>
        <begin position="1"/>
        <end position="181"/>
    </location>
</feature>
<evidence type="ECO:0000256" key="3">
    <source>
        <dbReference type="ARBA" id="ARBA00022603"/>
    </source>
</evidence>
<sequence>MDTLETPWGPLALARHPERPDDPLRAFDAGDALALAHLHDEGVDRAGQVVVLADTWGALGAALALRGTGGPVPVVVTDSHRTRRAVAANLARNDLPADAVEVRSPLDPLPDRIDVCLVRLPKATDLLDHLLRQARPGLHAGTVVVGAAMARHVHRSGLERFEALVGPTRTSRAVRKARLVLPAVDPDLEPGPDPRPRTTALGPDGEEVVEHAGVFSAGRLDAGTRLLLAYLPEPGAHRDVVDLGCGNGIVGLVAARRDPAARITAVDDSTLAAASAAATLERGLAAGRTVRAVVGDGLRDLAEGPPLEEASVDLVLVNPPFHRDHGVGDATAWQMFTEARHVLRPGGELRVVGNRHLAHHAKLSRLFGASEVLSSDPRYVVVRAERR</sequence>
<keyword evidence="3 9" id="KW-0489">Methyltransferase</keyword>
<keyword evidence="2" id="KW-0698">rRNA processing</keyword>
<keyword evidence="10" id="KW-1185">Reference proteome</keyword>
<dbReference type="CDD" id="cd02440">
    <property type="entry name" value="AdoMet_MTases"/>
    <property type="match status" value="1"/>
</dbReference>
<evidence type="ECO:0000256" key="6">
    <source>
        <dbReference type="SAM" id="MobiDB-lite"/>
    </source>
</evidence>
<evidence type="ECO:0000313" key="10">
    <source>
        <dbReference type="Proteomes" id="UP001216390"/>
    </source>
</evidence>
<keyword evidence="1" id="KW-0963">Cytoplasm</keyword>
<evidence type="ECO:0000256" key="1">
    <source>
        <dbReference type="ARBA" id="ARBA00022490"/>
    </source>
</evidence>
<dbReference type="InterPro" id="IPR007848">
    <property type="entry name" value="Small_mtfrase_dom"/>
</dbReference>
<dbReference type="Pfam" id="PF26049">
    <property type="entry name" value="RLMG_N"/>
    <property type="match status" value="1"/>
</dbReference>
<dbReference type="GO" id="GO:0005737">
    <property type="term" value="C:cytoplasm"/>
    <property type="evidence" value="ECO:0007669"/>
    <property type="project" value="InterPro"/>
</dbReference>
<evidence type="ECO:0000259" key="7">
    <source>
        <dbReference type="Pfam" id="PF05175"/>
    </source>
</evidence>
<feature type="region of interest" description="Disordered" evidence="6">
    <location>
        <begin position="184"/>
        <end position="203"/>
    </location>
</feature>
<dbReference type="PANTHER" id="PTHR47816">
    <property type="entry name" value="RIBOSOMAL RNA SMALL SUBUNIT METHYLTRANSFERASE C"/>
    <property type="match status" value="1"/>
</dbReference>
<dbReference type="InterPro" id="IPR017237">
    <property type="entry name" value="RLMG"/>
</dbReference>
<keyword evidence="5" id="KW-0949">S-adenosyl-L-methionine</keyword>
<dbReference type="EMBL" id="CP116942">
    <property type="protein sequence ID" value="WCO66618.1"/>
    <property type="molecule type" value="Genomic_DNA"/>
</dbReference>
<evidence type="ECO:0000313" key="9">
    <source>
        <dbReference type="EMBL" id="WCO66618.1"/>
    </source>
</evidence>
<evidence type="ECO:0000256" key="4">
    <source>
        <dbReference type="ARBA" id="ARBA00022679"/>
    </source>
</evidence>
<name>A0AAE9Y8V2_9ACTN</name>
<dbReference type="Proteomes" id="UP001216390">
    <property type="component" value="Chromosome"/>
</dbReference>
<dbReference type="Pfam" id="PF05175">
    <property type="entry name" value="MTS"/>
    <property type="match status" value="1"/>
</dbReference>